<name>A0ABT1S279_9FIRM</name>
<evidence type="ECO:0000313" key="1">
    <source>
        <dbReference type="EMBL" id="MCQ4840905.1"/>
    </source>
</evidence>
<dbReference type="Proteomes" id="UP001524473">
    <property type="component" value="Unassembled WGS sequence"/>
</dbReference>
<accession>A0ABT1S279</accession>
<dbReference type="RefSeq" id="WP_256192111.1">
    <property type="nucleotide sequence ID" value="NZ_JANFZG010000033.1"/>
</dbReference>
<evidence type="ECO:0000313" key="2">
    <source>
        <dbReference type="Proteomes" id="UP001524473"/>
    </source>
</evidence>
<dbReference type="InterPro" id="IPR023214">
    <property type="entry name" value="HAD_sf"/>
</dbReference>
<comment type="caution">
    <text evidence="1">The sequence shown here is derived from an EMBL/GenBank/DDBJ whole genome shotgun (WGS) entry which is preliminary data.</text>
</comment>
<dbReference type="InterPro" id="IPR036412">
    <property type="entry name" value="HAD-like_sf"/>
</dbReference>
<proteinExistence type="predicted"/>
<dbReference type="Gene3D" id="3.40.50.1000">
    <property type="entry name" value="HAD superfamily/HAD-like"/>
    <property type="match status" value="1"/>
</dbReference>
<keyword evidence="2" id="KW-1185">Reference proteome</keyword>
<dbReference type="EMBL" id="JANFZH010000033">
    <property type="protein sequence ID" value="MCQ4840905.1"/>
    <property type="molecule type" value="Genomic_DNA"/>
</dbReference>
<organism evidence="1 2">
    <name type="scientific">Neglectibacter timonensis</name>
    <dbReference type="NCBI Taxonomy" id="1776382"/>
    <lineage>
        <taxon>Bacteria</taxon>
        <taxon>Bacillati</taxon>
        <taxon>Bacillota</taxon>
        <taxon>Clostridia</taxon>
        <taxon>Eubacteriales</taxon>
        <taxon>Oscillospiraceae</taxon>
        <taxon>Neglectibacter</taxon>
    </lineage>
</organism>
<protein>
    <submittedName>
        <fullName evidence="1">Uncharacterized protein</fullName>
    </submittedName>
</protein>
<dbReference type="SUPFAM" id="SSF56784">
    <property type="entry name" value="HAD-like"/>
    <property type="match status" value="1"/>
</dbReference>
<gene>
    <name evidence="1" type="ORF">NE695_13405</name>
</gene>
<reference evidence="1 2" key="1">
    <citation type="submission" date="2022-06" db="EMBL/GenBank/DDBJ databases">
        <title>Isolation of gut microbiota from human fecal samples.</title>
        <authorList>
            <person name="Pamer E.G."/>
            <person name="Barat B."/>
            <person name="Waligurski E."/>
            <person name="Medina S."/>
            <person name="Paddock L."/>
            <person name="Mostad J."/>
        </authorList>
    </citation>
    <scope>NUCLEOTIDE SEQUENCE [LARGE SCALE GENOMIC DNA]</scope>
    <source>
        <strain evidence="1 2">DFI.9.73</strain>
    </source>
</reference>
<sequence length="157" mass="18257">MNEQIIAVDFDGTLCENKWPEIGEPNTNLIGYLIEMRKSFGAKIILWTCRVGEMLDKAVNWCSEHRLEFDAVNENLPHIIERFGGNTRKIFANMYIDDRNFRYDNKSPDKVLYLCDGGQCETCSNECNHTTDIDHAKNFNKEFGVYVEKENDYAENQ</sequence>